<proteinExistence type="predicted"/>
<dbReference type="AlphaFoldDB" id="A0A0D1KE30"/>
<dbReference type="RefSeq" id="WP_043941484.1">
    <property type="nucleotide sequence ID" value="NZ_JWHT01000036.1"/>
</dbReference>
<organism evidence="1 2">
    <name type="scientific">Weissella cibaria</name>
    <dbReference type="NCBI Taxonomy" id="137591"/>
    <lineage>
        <taxon>Bacteria</taxon>
        <taxon>Bacillati</taxon>
        <taxon>Bacillota</taxon>
        <taxon>Bacilli</taxon>
        <taxon>Lactobacillales</taxon>
        <taxon>Lactobacillaceae</taxon>
        <taxon>Weissella</taxon>
    </lineage>
</organism>
<evidence type="ECO:0000313" key="1">
    <source>
        <dbReference type="EMBL" id="KIU23169.1"/>
    </source>
</evidence>
<dbReference type="Proteomes" id="UP000032289">
    <property type="component" value="Unassembled WGS sequence"/>
</dbReference>
<evidence type="ECO:0000313" key="2">
    <source>
        <dbReference type="Proteomes" id="UP000032289"/>
    </source>
</evidence>
<comment type="caution">
    <text evidence="1">The sequence shown here is derived from an EMBL/GenBank/DDBJ whole genome shotgun (WGS) entry which is preliminary data.</text>
</comment>
<gene>
    <name evidence="1" type="ORF">ab3b_01583</name>
</gene>
<name>A0A0D1KE30_9LACO</name>
<sequence length="86" mass="9510">MPKLSPGDTIALVAVLMTAGTGWLGWSVKTGLTEPLSALRNAIDELRDTMKEMREDTQSKLAIHDIELAHHDDAIKTLQEKLKEVD</sequence>
<dbReference type="PATRIC" id="fig|137591.24.peg.1551"/>
<protein>
    <submittedName>
        <fullName evidence="1">Uncharacterized protein</fullName>
    </submittedName>
</protein>
<dbReference type="EMBL" id="JWHT01000036">
    <property type="protein sequence ID" value="KIU23169.1"/>
    <property type="molecule type" value="Genomic_DNA"/>
</dbReference>
<accession>A0A0D1KE30</accession>
<reference evidence="1 2" key="1">
    <citation type="journal article" date="2015" name="Microbiology (Mosc.)">
        <title>Genomics of the Weissella cibaria species with an examination of its metabolic traits.</title>
        <authorList>
            <person name="Lynch K.M."/>
            <person name="Lucid A."/>
            <person name="Arendt E.K."/>
            <person name="Sleator R.D."/>
            <person name="Lucey B."/>
            <person name="Coffey A."/>
        </authorList>
    </citation>
    <scope>NUCLEOTIDE SEQUENCE [LARGE SCALE GENOMIC DNA]</scope>
    <source>
        <strain evidence="1 2">AB3b</strain>
    </source>
</reference>